<evidence type="ECO:0000313" key="2">
    <source>
        <dbReference type="Proteomes" id="UP000230233"/>
    </source>
</evidence>
<dbReference type="AlphaFoldDB" id="A0A2G5SE51"/>
<gene>
    <name evidence="1" type="ORF">B9Z55_027744</name>
</gene>
<dbReference type="EMBL" id="PDUG01000013">
    <property type="protein sequence ID" value="PIC13334.1"/>
    <property type="molecule type" value="Genomic_DNA"/>
</dbReference>
<keyword evidence="2" id="KW-1185">Reference proteome</keyword>
<accession>A0A2G5SE51</accession>
<dbReference type="Proteomes" id="UP000230233">
    <property type="component" value="Unassembled WGS sequence"/>
</dbReference>
<name>A0A2G5SE51_9PELO</name>
<reference evidence="2" key="1">
    <citation type="submission" date="2017-10" db="EMBL/GenBank/DDBJ databases">
        <title>Rapid genome shrinkage in a self-fertile nematode reveals novel sperm competition proteins.</title>
        <authorList>
            <person name="Yin D."/>
            <person name="Schwarz E.M."/>
            <person name="Thomas C.G."/>
            <person name="Felde R.L."/>
            <person name="Korf I.F."/>
            <person name="Cutter A.D."/>
            <person name="Schartner C.M."/>
            <person name="Ralston E.J."/>
            <person name="Meyer B.J."/>
            <person name="Haag E.S."/>
        </authorList>
    </citation>
    <scope>NUCLEOTIDE SEQUENCE [LARGE SCALE GENOMIC DNA]</scope>
    <source>
        <strain evidence="2">JU1422</strain>
    </source>
</reference>
<proteinExistence type="predicted"/>
<evidence type="ECO:0000313" key="1">
    <source>
        <dbReference type="EMBL" id="PIC13334.1"/>
    </source>
</evidence>
<sequence>MRAYISILNTETEFRKFLHPFLISNHLKSIRHLDSALVIEFFIIFCQATVAISEIRFRRSKLIQMLAFLQT</sequence>
<organism evidence="1 2">
    <name type="scientific">Caenorhabditis nigoni</name>
    <dbReference type="NCBI Taxonomy" id="1611254"/>
    <lineage>
        <taxon>Eukaryota</taxon>
        <taxon>Metazoa</taxon>
        <taxon>Ecdysozoa</taxon>
        <taxon>Nematoda</taxon>
        <taxon>Chromadorea</taxon>
        <taxon>Rhabditida</taxon>
        <taxon>Rhabditina</taxon>
        <taxon>Rhabditomorpha</taxon>
        <taxon>Rhabditoidea</taxon>
        <taxon>Rhabditidae</taxon>
        <taxon>Peloderinae</taxon>
        <taxon>Caenorhabditis</taxon>
    </lineage>
</organism>
<comment type="caution">
    <text evidence="1">The sequence shown here is derived from an EMBL/GenBank/DDBJ whole genome shotgun (WGS) entry which is preliminary data.</text>
</comment>
<protein>
    <submittedName>
        <fullName evidence="1">Uncharacterized protein</fullName>
    </submittedName>
</protein>